<gene>
    <name evidence="2" type="ORF">ZOSMA_8G01990</name>
</gene>
<comment type="caution">
    <text evidence="2">The sequence shown here is derived from an EMBL/GenBank/DDBJ whole genome shotgun (WGS) entry which is preliminary data.</text>
</comment>
<keyword evidence="3" id="KW-1185">Reference proteome</keyword>
<proteinExistence type="predicted"/>
<dbReference type="AlphaFoldDB" id="A0A0K9NM39"/>
<accession>A0A0K9NM39</accession>
<dbReference type="Proteomes" id="UP000036987">
    <property type="component" value="Unassembled WGS sequence"/>
</dbReference>
<name>A0A0K9NM39_ZOSMR</name>
<evidence type="ECO:0000256" key="1">
    <source>
        <dbReference type="SAM" id="Phobius"/>
    </source>
</evidence>
<sequence>MGSSGWDFRRYSSFKVFWTYGFGLSSLSFIRFTCYSSHEFVDRLFYS</sequence>
<protein>
    <submittedName>
        <fullName evidence="2">Uncharacterized protein</fullName>
    </submittedName>
</protein>
<organism evidence="2 3">
    <name type="scientific">Zostera marina</name>
    <name type="common">Eelgrass</name>
    <dbReference type="NCBI Taxonomy" id="29655"/>
    <lineage>
        <taxon>Eukaryota</taxon>
        <taxon>Viridiplantae</taxon>
        <taxon>Streptophyta</taxon>
        <taxon>Embryophyta</taxon>
        <taxon>Tracheophyta</taxon>
        <taxon>Spermatophyta</taxon>
        <taxon>Magnoliopsida</taxon>
        <taxon>Liliopsida</taxon>
        <taxon>Zosteraceae</taxon>
        <taxon>Zostera</taxon>
    </lineage>
</organism>
<evidence type="ECO:0000313" key="2">
    <source>
        <dbReference type="EMBL" id="KMZ57050.1"/>
    </source>
</evidence>
<evidence type="ECO:0000313" key="3">
    <source>
        <dbReference type="Proteomes" id="UP000036987"/>
    </source>
</evidence>
<reference evidence="3" key="1">
    <citation type="journal article" date="2016" name="Nature">
        <title>The genome of the seagrass Zostera marina reveals angiosperm adaptation to the sea.</title>
        <authorList>
            <person name="Olsen J.L."/>
            <person name="Rouze P."/>
            <person name="Verhelst B."/>
            <person name="Lin Y.-C."/>
            <person name="Bayer T."/>
            <person name="Collen J."/>
            <person name="Dattolo E."/>
            <person name="De Paoli E."/>
            <person name="Dittami S."/>
            <person name="Maumus F."/>
            <person name="Michel G."/>
            <person name="Kersting A."/>
            <person name="Lauritano C."/>
            <person name="Lohaus R."/>
            <person name="Toepel M."/>
            <person name="Tonon T."/>
            <person name="Vanneste K."/>
            <person name="Amirebrahimi M."/>
            <person name="Brakel J."/>
            <person name="Bostroem C."/>
            <person name="Chovatia M."/>
            <person name="Grimwood J."/>
            <person name="Jenkins J.W."/>
            <person name="Jueterbock A."/>
            <person name="Mraz A."/>
            <person name="Stam W.T."/>
            <person name="Tice H."/>
            <person name="Bornberg-Bauer E."/>
            <person name="Green P.J."/>
            <person name="Pearson G.A."/>
            <person name="Procaccini G."/>
            <person name="Duarte C.M."/>
            <person name="Schmutz J."/>
            <person name="Reusch T.B.H."/>
            <person name="Van de Peer Y."/>
        </authorList>
    </citation>
    <scope>NUCLEOTIDE SEQUENCE [LARGE SCALE GENOMIC DNA]</scope>
    <source>
        <strain evidence="3">cv. Finnish</strain>
    </source>
</reference>
<feature type="transmembrane region" description="Helical" evidence="1">
    <location>
        <begin position="16"/>
        <end position="34"/>
    </location>
</feature>
<keyword evidence="1" id="KW-0472">Membrane</keyword>
<keyword evidence="1" id="KW-1133">Transmembrane helix</keyword>
<keyword evidence="1" id="KW-0812">Transmembrane</keyword>
<dbReference type="EMBL" id="LFYR01002110">
    <property type="protein sequence ID" value="KMZ57050.1"/>
    <property type="molecule type" value="Genomic_DNA"/>
</dbReference>